<feature type="domain" description="PAS" evidence="3">
    <location>
        <begin position="31"/>
        <end position="96"/>
    </location>
</feature>
<gene>
    <name evidence="4" type="ORF">JD79_00985</name>
</gene>
<dbReference type="InterPro" id="IPR013655">
    <property type="entry name" value="PAS_fold_3"/>
</dbReference>
<evidence type="ECO:0000259" key="3">
    <source>
        <dbReference type="PROSITE" id="PS50112"/>
    </source>
</evidence>
<dbReference type="EMBL" id="QGTX01000001">
    <property type="protein sequence ID" value="PWW21844.1"/>
    <property type="molecule type" value="Genomic_DNA"/>
</dbReference>
<dbReference type="Gene3D" id="3.30.450.20">
    <property type="entry name" value="PAS domain"/>
    <property type="match status" value="2"/>
</dbReference>
<dbReference type="Proteomes" id="UP000246661">
    <property type="component" value="Unassembled WGS sequence"/>
</dbReference>
<dbReference type="Pfam" id="PF08447">
    <property type="entry name" value="PAS_3"/>
    <property type="match status" value="1"/>
</dbReference>
<dbReference type="SUPFAM" id="SSF55785">
    <property type="entry name" value="PYP-like sensor domain (PAS domain)"/>
    <property type="match status" value="2"/>
</dbReference>
<dbReference type="Pfam" id="PF07228">
    <property type="entry name" value="SpoIIE"/>
    <property type="match status" value="1"/>
</dbReference>
<dbReference type="InterPro" id="IPR029016">
    <property type="entry name" value="GAF-like_dom_sf"/>
</dbReference>
<comment type="caution">
    <text evidence="4">The sequence shown here is derived from an EMBL/GenBank/DDBJ whole genome shotgun (WGS) entry which is preliminary data.</text>
</comment>
<reference evidence="5" key="1">
    <citation type="submission" date="2018-05" db="EMBL/GenBank/DDBJ databases">
        <authorList>
            <person name="Klenk H.-P."/>
            <person name="Huntemann M."/>
            <person name="Clum A."/>
            <person name="Pillay M."/>
            <person name="Palaniappan K."/>
            <person name="Varghese N."/>
            <person name="Mikhailova N."/>
            <person name="Stamatis D."/>
            <person name="Reddy T."/>
            <person name="Daum C."/>
            <person name="Shapiro N."/>
            <person name="Ivanova N."/>
            <person name="Kyrpides N."/>
            <person name="Woyke T."/>
        </authorList>
    </citation>
    <scope>NUCLEOTIDE SEQUENCE [LARGE SCALE GENOMIC DNA]</scope>
    <source>
        <strain evidence="5">DSM 45417</strain>
    </source>
</reference>
<keyword evidence="5" id="KW-1185">Reference proteome</keyword>
<dbReference type="Gene3D" id="2.10.70.100">
    <property type="match status" value="1"/>
</dbReference>
<dbReference type="SUPFAM" id="SSF55781">
    <property type="entry name" value="GAF domain-like"/>
    <property type="match status" value="1"/>
</dbReference>
<dbReference type="Pfam" id="PF08448">
    <property type="entry name" value="PAS_4"/>
    <property type="match status" value="1"/>
</dbReference>
<dbReference type="InterPro" id="IPR000014">
    <property type="entry name" value="PAS"/>
</dbReference>
<evidence type="ECO:0000313" key="5">
    <source>
        <dbReference type="Proteomes" id="UP000246661"/>
    </source>
</evidence>
<accession>A0A317QGE3</accession>
<dbReference type="SMART" id="SM00065">
    <property type="entry name" value="GAF"/>
    <property type="match status" value="1"/>
</dbReference>
<dbReference type="GO" id="GO:0016791">
    <property type="term" value="F:phosphatase activity"/>
    <property type="evidence" value="ECO:0007669"/>
    <property type="project" value="TreeGrafter"/>
</dbReference>
<dbReference type="PANTHER" id="PTHR43156:SF2">
    <property type="entry name" value="STAGE II SPORULATION PROTEIN E"/>
    <property type="match status" value="1"/>
</dbReference>
<dbReference type="PROSITE" id="PS50112">
    <property type="entry name" value="PAS"/>
    <property type="match status" value="2"/>
</dbReference>
<feature type="region of interest" description="Disordered" evidence="2">
    <location>
        <begin position="682"/>
        <end position="705"/>
    </location>
</feature>
<dbReference type="Pfam" id="PF01590">
    <property type="entry name" value="GAF"/>
    <property type="match status" value="1"/>
</dbReference>
<dbReference type="AlphaFoldDB" id="A0A317QGE3"/>
<name>A0A317QGE3_9ACTN</name>
<dbReference type="SUPFAM" id="SSF81606">
    <property type="entry name" value="PP2C-like"/>
    <property type="match status" value="1"/>
</dbReference>
<dbReference type="Gene3D" id="3.30.450.40">
    <property type="match status" value="1"/>
</dbReference>
<protein>
    <submittedName>
        <fullName evidence="4">GAF domain-containing protein</fullName>
    </submittedName>
</protein>
<dbReference type="InterPro" id="IPR036457">
    <property type="entry name" value="PPM-type-like_dom_sf"/>
</dbReference>
<feature type="domain" description="PAS" evidence="3">
    <location>
        <begin position="145"/>
        <end position="215"/>
    </location>
</feature>
<proteinExistence type="predicted"/>
<keyword evidence="1" id="KW-0378">Hydrolase</keyword>
<dbReference type="CDD" id="cd00130">
    <property type="entry name" value="PAS"/>
    <property type="match status" value="2"/>
</dbReference>
<organism evidence="4 5">
    <name type="scientific">Geodermatophilus normandii</name>
    <dbReference type="NCBI Taxonomy" id="1137989"/>
    <lineage>
        <taxon>Bacteria</taxon>
        <taxon>Bacillati</taxon>
        <taxon>Actinomycetota</taxon>
        <taxon>Actinomycetes</taxon>
        <taxon>Geodermatophilales</taxon>
        <taxon>Geodermatophilaceae</taxon>
        <taxon>Geodermatophilus</taxon>
    </lineage>
</organism>
<dbReference type="InterPro" id="IPR013656">
    <property type="entry name" value="PAS_4"/>
</dbReference>
<dbReference type="PANTHER" id="PTHR43156">
    <property type="entry name" value="STAGE II SPORULATION PROTEIN E-RELATED"/>
    <property type="match status" value="1"/>
</dbReference>
<evidence type="ECO:0000313" key="4">
    <source>
        <dbReference type="EMBL" id="PWW21844.1"/>
    </source>
</evidence>
<dbReference type="InterPro" id="IPR035965">
    <property type="entry name" value="PAS-like_dom_sf"/>
</dbReference>
<dbReference type="SMART" id="SM00091">
    <property type="entry name" value="PAS"/>
    <property type="match status" value="2"/>
</dbReference>
<dbReference type="InterPro" id="IPR003018">
    <property type="entry name" value="GAF"/>
</dbReference>
<dbReference type="RefSeq" id="WP_281270275.1">
    <property type="nucleotide sequence ID" value="NZ_QGTX01000001.1"/>
</dbReference>
<dbReference type="InterPro" id="IPR001932">
    <property type="entry name" value="PPM-type_phosphatase-like_dom"/>
</dbReference>
<evidence type="ECO:0000256" key="1">
    <source>
        <dbReference type="ARBA" id="ARBA00022801"/>
    </source>
</evidence>
<dbReference type="Gene3D" id="3.60.40.10">
    <property type="entry name" value="PPM-type phosphatase domain"/>
    <property type="match status" value="1"/>
</dbReference>
<sequence>MGDAGQTGPLGSAPARQHVDEMAASLRGELAMQAAGIGTFDWDLVTGVLDWDERLVALFGYDDATFERTIDGFTARLHPDDRDEVVAALQTAVDESGEFSALYRICLPGAVTRWISAQGRALADVHGVATRLLGVAYDVTDQRGEALGVAEVLEAMPAGFYSLSPDWRFTHLNAEAERLLGRRREDLLGEVIWDAFPAAVSSLFEESYRRAVLTREPVSFEAYYPAPLDGWYELRAWPTTDGLSVYFLEVTDRVRAQEELRRTAERTLTVARISTELAGSMDADVATGQVPRMVVPALADACIVSVLDEHGHTRTVSSWHADEGSRDLLQRYARSRAAALAGIPAVARMLTTGEPLQLDGEQTLATTPAGEPRELLARLAPHAALALPLRGRSHTLGLVSLLYLDGRSPTADEVATLRDVADRLGMALDNARLYGAQRQLALQLQHSMLTAPPEPDHAEIVVRYFPAAEAAAVGGDWYDAFLQADGATTLVIGDVAGHDSAAAATMGQLRSLVRGIALSTGAGPAAVLSDLDRAMELLRFRTLATAAVARFEQTPGEIDRGTTRMRWSNAGHTPPILLTSGGDVRVLATERADMLLGVDPEAPRREWVVELERGATVLLYTDGLVERRDADLDAGTARLVSALADLGDRPLQELCDLLVQHMVDGHPDDDVALVAVRLHPQDRPRPRAAGPVDVPGSVPADPAAS</sequence>
<dbReference type="SMART" id="SM00331">
    <property type="entry name" value="PP2C_SIG"/>
    <property type="match status" value="1"/>
</dbReference>
<evidence type="ECO:0000256" key="2">
    <source>
        <dbReference type="SAM" id="MobiDB-lite"/>
    </source>
</evidence>
<dbReference type="InterPro" id="IPR052016">
    <property type="entry name" value="Bact_Sigma-Reg"/>
</dbReference>